<protein>
    <submittedName>
        <fullName evidence="2">Uncharacterized protein</fullName>
    </submittedName>
</protein>
<dbReference type="Proteomes" id="UP000321183">
    <property type="component" value="Chromosome"/>
</dbReference>
<keyword evidence="1" id="KW-0472">Membrane</keyword>
<keyword evidence="1" id="KW-1133">Transmembrane helix</keyword>
<proteinExistence type="predicted"/>
<feature type="transmembrane region" description="Helical" evidence="1">
    <location>
        <begin position="14"/>
        <end position="36"/>
    </location>
</feature>
<organism evidence="2 3">
    <name type="scientific">Rickettsia asiatica</name>
    <dbReference type="NCBI Taxonomy" id="238800"/>
    <lineage>
        <taxon>Bacteria</taxon>
        <taxon>Pseudomonadati</taxon>
        <taxon>Pseudomonadota</taxon>
        <taxon>Alphaproteobacteria</taxon>
        <taxon>Rickettsiales</taxon>
        <taxon>Rickettsiaceae</taxon>
        <taxon>Rickettsieae</taxon>
        <taxon>Rickettsia</taxon>
        <taxon>spotted fever group</taxon>
    </lineage>
</organism>
<evidence type="ECO:0000256" key="1">
    <source>
        <dbReference type="SAM" id="Phobius"/>
    </source>
</evidence>
<keyword evidence="3" id="KW-1185">Reference proteome</keyword>
<name>A0A510G7Y0_9RICK</name>
<dbReference type="AlphaFoldDB" id="A0A510G7Y0"/>
<accession>A0A510G7Y0</accession>
<reference evidence="2 3" key="1">
    <citation type="submission" date="2019-04" db="EMBL/GenBank/DDBJ databases">
        <title>Draft genome sequence of Rickettsia asiatica Maytaro1284.</title>
        <authorList>
            <person name="Thu M."/>
            <person name="Qiu Y."/>
            <person name="Nakao R."/>
        </authorList>
    </citation>
    <scope>NUCLEOTIDE SEQUENCE [LARGE SCALE GENOMIC DNA]</scope>
    <source>
        <strain evidence="2 3">Maytaro1284</strain>
    </source>
</reference>
<sequence length="53" mass="6073">MLKNSFDYSAAQVIHQNFIVCGIELISTIIVTYLVCKIHPLKVLKVRLIIFLL</sequence>
<dbReference type="KEGG" id="ras:RAS_10070"/>
<evidence type="ECO:0000313" key="2">
    <source>
        <dbReference type="EMBL" id="BBJ31898.1"/>
    </source>
</evidence>
<keyword evidence="1" id="KW-0812">Transmembrane</keyword>
<dbReference type="EMBL" id="AP019563">
    <property type="protein sequence ID" value="BBJ31898.1"/>
    <property type="molecule type" value="Genomic_DNA"/>
</dbReference>
<evidence type="ECO:0000313" key="3">
    <source>
        <dbReference type="Proteomes" id="UP000321183"/>
    </source>
</evidence>
<gene>
    <name evidence="2" type="ORF">RAS_10070</name>
</gene>